<proteinExistence type="predicted"/>
<reference evidence="2" key="1">
    <citation type="submission" date="2019-08" db="EMBL/GenBank/DDBJ databases">
        <authorList>
            <person name="Kucharzyk K."/>
            <person name="Murdoch R.W."/>
            <person name="Higgins S."/>
            <person name="Loffler F."/>
        </authorList>
    </citation>
    <scope>NUCLEOTIDE SEQUENCE</scope>
</reference>
<comment type="caution">
    <text evidence="2">The sequence shown here is derived from an EMBL/GenBank/DDBJ whole genome shotgun (WGS) entry which is preliminary data.</text>
</comment>
<evidence type="ECO:0000313" key="2">
    <source>
        <dbReference type="EMBL" id="MPM69719.1"/>
    </source>
</evidence>
<accession>A0A645BWD7</accession>
<protein>
    <submittedName>
        <fullName evidence="2">Uncharacterized protein</fullName>
    </submittedName>
</protein>
<sequence length="104" mass="10948">MHGDALAARVLDAAQVQDLRATRREFQHLVVADLRELTGSVDDARICGEDAVHIGVDLADLGAQGRGERHRGGVGGSASQSRDVLGGLRDTLEAGHDNDVAVLQ</sequence>
<dbReference type="AlphaFoldDB" id="A0A645BWD7"/>
<organism evidence="2">
    <name type="scientific">bioreactor metagenome</name>
    <dbReference type="NCBI Taxonomy" id="1076179"/>
    <lineage>
        <taxon>unclassified sequences</taxon>
        <taxon>metagenomes</taxon>
        <taxon>ecological metagenomes</taxon>
    </lineage>
</organism>
<dbReference type="EMBL" id="VSSQ01023034">
    <property type="protein sequence ID" value="MPM69719.1"/>
    <property type="molecule type" value="Genomic_DNA"/>
</dbReference>
<name>A0A645BWD7_9ZZZZ</name>
<feature type="region of interest" description="Disordered" evidence="1">
    <location>
        <begin position="65"/>
        <end position="91"/>
    </location>
</feature>
<gene>
    <name evidence="2" type="ORF">SDC9_116667</name>
</gene>
<evidence type="ECO:0000256" key="1">
    <source>
        <dbReference type="SAM" id="MobiDB-lite"/>
    </source>
</evidence>